<feature type="region of interest" description="Disordered" evidence="1">
    <location>
        <begin position="208"/>
        <end position="228"/>
    </location>
</feature>
<evidence type="ECO:0000256" key="1">
    <source>
        <dbReference type="SAM" id="MobiDB-lite"/>
    </source>
</evidence>
<name>A0ABV6LVY1_9ACTN</name>
<protein>
    <submittedName>
        <fullName evidence="2">Uncharacterized protein</fullName>
    </submittedName>
</protein>
<sequence>MTRTEVLRHLVDHGRNCDTPRLERLAAELGLPVADVLVIAGHPVPGHLLPPDRDKDVLRAFAYRVTYCNHPQLAALREFLLALPDEGATPAPRPARDPADPDPFPAVLHGLMRNRGFGVQEFPFVGLSRSTIRGMLGGAWHRLSQLQAVAGPLGWRTEDLATLADEPLRPLEYGPMFCHHLGAVFLAAVPRTTEQLVRAAREADRLSAREDHGAWQPVSQGINDCPDT</sequence>
<evidence type="ECO:0000313" key="2">
    <source>
        <dbReference type="EMBL" id="MFC0526572.1"/>
    </source>
</evidence>
<dbReference type="EMBL" id="JBHLUH010000004">
    <property type="protein sequence ID" value="MFC0526572.1"/>
    <property type="molecule type" value="Genomic_DNA"/>
</dbReference>
<keyword evidence="3" id="KW-1185">Reference proteome</keyword>
<comment type="caution">
    <text evidence="2">The sequence shown here is derived from an EMBL/GenBank/DDBJ whole genome shotgun (WGS) entry which is preliminary data.</text>
</comment>
<gene>
    <name evidence="2" type="ORF">ACFFIA_02725</name>
</gene>
<reference evidence="2 3" key="1">
    <citation type="submission" date="2024-09" db="EMBL/GenBank/DDBJ databases">
        <authorList>
            <person name="Sun Q."/>
            <person name="Mori K."/>
        </authorList>
    </citation>
    <scope>NUCLEOTIDE SEQUENCE [LARGE SCALE GENOMIC DNA]</scope>
    <source>
        <strain evidence="2 3">TBRC 3947</strain>
    </source>
</reference>
<dbReference type="RefSeq" id="WP_377244700.1">
    <property type="nucleotide sequence ID" value="NZ_JBHLUH010000004.1"/>
</dbReference>
<organism evidence="2 3">
    <name type="scientific">Phytohabitans kaempferiae</name>
    <dbReference type="NCBI Taxonomy" id="1620943"/>
    <lineage>
        <taxon>Bacteria</taxon>
        <taxon>Bacillati</taxon>
        <taxon>Actinomycetota</taxon>
        <taxon>Actinomycetes</taxon>
        <taxon>Micromonosporales</taxon>
        <taxon>Micromonosporaceae</taxon>
    </lineage>
</organism>
<evidence type="ECO:0000313" key="3">
    <source>
        <dbReference type="Proteomes" id="UP001589867"/>
    </source>
</evidence>
<accession>A0ABV6LVY1</accession>
<proteinExistence type="predicted"/>
<dbReference type="Proteomes" id="UP001589867">
    <property type="component" value="Unassembled WGS sequence"/>
</dbReference>